<proteinExistence type="predicted"/>
<evidence type="ECO:0000313" key="2">
    <source>
        <dbReference type="Proteomes" id="UP000248014"/>
    </source>
</evidence>
<reference evidence="1 2" key="1">
    <citation type="submission" date="2018-05" db="EMBL/GenBank/DDBJ databases">
        <title>Genomic Encyclopedia of Type Strains, Phase IV (KMG-IV): sequencing the most valuable type-strain genomes for metagenomic binning, comparative biology and taxonomic classification.</title>
        <authorList>
            <person name="Goeker M."/>
        </authorList>
    </citation>
    <scope>NUCLEOTIDE SEQUENCE [LARGE SCALE GENOMIC DNA]</scope>
    <source>
        <strain evidence="1 2">DSM 3183</strain>
    </source>
</reference>
<gene>
    <name evidence="1" type="ORF">C7451_11584</name>
</gene>
<dbReference type="AlphaFoldDB" id="A0A2V3UR19"/>
<evidence type="ECO:0008006" key="3">
    <source>
        <dbReference type="Google" id="ProtNLM"/>
    </source>
</evidence>
<accession>A0A2V3UR19</accession>
<comment type="caution">
    <text evidence="1">The sequence shown here is derived from an EMBL/GenBank/DDBJ whole genome shotgun (WGS) entry which is preliminary data.</text>
</comment>
<organism evidence="1 2">
    <name type="scientific">Blastomonas natatoria</name>
    <dbReference type="NCBI Taxonomy" id="34015"/>
    <lineage>
        <taxon>Bacteria</taxon>
        <taxon>Pseudomonadati</taxon>
        <taxon>Pseudomonadota</taxon>
        <taxon>Alphaproteobacteria</taxon>
        <taxon>Sphingomonadales</taxon>
        <taxon>Sphingomonadaceae</taxon>
        <taxon>Blastomonas</taxon>
    </lineage>
</organism>
<protein>
    <recommendedName>
        <fullName evidence="3">ATP-grasp domain-containing protein</fullName>
    </recommendedName>
</protein>
<dbReference type="EMBL" id="QJJM01000015">
    <property type="protein sequence ID" value="PXW69811.1"/>
    <property type="molecule type" value="Genomic_DNA"/>
</dbReference>
<dbReference type="OrthoDB" id="9775266at2"/>
<dbReference type="SUPFAM" id="SSF56059">
    <property type="entry name" value="Glutathione synthetase ATP-binding domain-like"/>
    <property type="match status" value="1"/>
</dbReference>
<dbReference type="Proteomes" id="UP000248014">
    <property type="component" value="Unassembled WGS sequence"/>
</dbReference>
<dbReference type="RefSeq" id="WP_110300016.1">
    <property type="nucleotide sequence ID" value="NZ_QJJM01000015.1"/>
</dbReference>
<evidence type="ECO:0000313" key="1">
    <source>
        <dbReference type="EMBL" id="PXW69811.1"/>
    </source>
</evidence>
<name>A0A2V3UR19_9SPHN</name>
<keyword evidence="2" id="KW-1185">Reference proteome</keyword>
<sequence length="359" mass="40431">MTIAMPPLDPAPPLSYFEFWSPKLFYIPVWIWAVWLALRYRGVRLPLIANPGLPASGLVGESKSHVLHGAGDDARRWIAPFTTVVRGTGPAGVAEALAALDRVGLSLPVVAKPDLGCRGAGVRPIRNDVEMEQYLADFPVGQTIVLQKLIDVEGEAGVFYIRRPGAERGRIFSLTLKHFPHVEGDGVSTLRDLILRDPRAGELSHLYFPRHTDRLDTVLPLGERVRLAFAGSHSRGAIFRNGARHITDALERQFDAIARDIPEFWFGRFDVRFADFEAFRRGEDLTIVEINGAGAEATHIWDSRTRLRDAYATLFEQFELLWAIGSANRQRGFRPEPWRTFLNRWLTERRLVATYPQTA</sequence>